<keyword evidence="7" id="KW-0472">Membrane</keyword>
<evidence type="ECO:0000256" key="4">
    <source>
        <dbReference type="ARBA" id="ARBA00022840"/>
    </source>
</evidence>
<evidence type="ECO:0000256" key="2">
    <source>
        <dbReference type="ARBA" id="ARBA00022741"/>
    </source>
</evidence>
<evidence type="ECO:0000256" key="1">
    <source>
        <dbReference type="ARBA" id="ARBA00022679"/>
    </source>
</evidence>
<evidence type="ECO:0000256" key="5">
    <source>
        <dbReference type="PROSITE-ProRule" id="PRU10141"/>
    </source>
</evidence>
<organism evidence="9 10">
    <name type="scientific">Granulicella arctica</name>
    <dbReference type="NCBI Taxonomy" id="940613"/>
    <lineage>
        <taxon>Bacteria</taxon>
        <taxon>Pseudomonadati</taxon>
        <taxon>Acidobacteriota</taxon>
        <taxon>Terriglobia</taxon>
        <taxon>Terriglobales</taxon>
        <taxon>Acidobacteriaceae</taxon>
        <taxon>Granulicella</taxon>
    </lineage>
</organism>
<evidence type="ECO:0000256" key="7">
    <source>
        <dbReference type="SAM" id="Phobius"/>
    </source>
</evidence>
<keyword evidence="7" id="KW-1133">Transmembrane helix</keyword>
<dbReference type="Gene3D" id="1.10.510.10">
    <property type="entry name" value="Transferase(Phosphotransferase) domain 1"/>
    <property type="match status" value="1"/>
</dbReference>
<dbReference type="EC" id="2.7.11.1" evidence="9"/>
<feature type="binding site" evidence="5">
    <location>
        <position position="59"/>
    </location>
    <ligand>
        <name>ATP</name>
        <dbReference type="ChEBI" id="CHEBI:30616"/>
    </ligand>
</feature>
<dbReference type="PANTHER" id="PTHR43289">
    <property type="entry name" value="MITOGEN-ACTIVATED PROTEIN KINASE KINASE KINASE 20-RELATED"/>
    <property type="match status" value="1"/>
</dbReference>
<feature type="transmembrane region" description="Helical" evidence="7">
    <location>
        <begin position="30"/>
        <end position="47"/>
    </location>
</feature>
<keyword evidence="7" id="KW-0812">Transmembrane</keyword>
<keyword evidence="1 9" id="KW-0808">Transferase</keyword>
<dbReference type="PANTHER" id="PTHR43289:SF6">
    <property type="entry name" value="SERINE_THREONINE-PROTEIN KINASE NEKL-3"/>
    <property type="match status" value="1"/>
</dbReference>
<dbReference type="PROSITE" id="PS00107">
    <property type="entry name" value="PROTEIN_KINASE_ATP"/>
    <property type="match status" value="1"/>
</dbReference>
<keyword evidence="3 9" id="KW-0418">Kinase</keyword>
<dbReference type="GO" id="GO:0004674">
    <property type="term" value="F:protein serine/threonine kinase activity"/>
    <property type="evidence" value="ECO:0007669"/>
    <property type="project" value="UniProtKB-EC"/>
</dbReference>
<dbReference type="GO" id="GO:0005524">
    <property type="term" value="F:ATP binding"/>
    <property type="evidence" value="ECO:0007669"/>
    <property type="project" value="UniProtKB-UniRule"/>
</dbReference>
<evidence type="ECO:0000256" key="6">
    <source>
        <dbReference type="SAM" id="MobiDB-lite"/>
    </source>
</evidence>
<dbReference type="Pfam" id="PF00069">
    <property type="entry name" value="Pkinase"/>
    <property type="match status" value="1"/>
</dbReference>
<dbReference type="InterPro" id="IPR000719">
    <property type="entry name" value="Prot_kinase_dom"/>
</dbReference>
<keyword evidence="2 5" id="KW-0547">Nucleotide-binding</keyword>
<dbReference type="Proteomes" id="UP000589520">
    <property type="component" value="Unassembled WGS sequence"/>
</dbReference>
<dbReference type="InterPro" id="IPR011009">
    <property type="entry name" value="Kinase-like_dom_sf"/>
</dbReference>
<dbReference type="Gene3D" id="3.30.200.20">
    <property type="entry name" value="Phosphorylase Kinase, domain 1"/>
    <property type="match status" value="1"/>
</dbReference>
<proteinExistence type="predicted"/>
<dbReference type="RefSeq" id="WP_179488250.1">
    <property type="nucleotide sequence ID" value="NZ_JACCCW010000001.1"/>
</dbReference>
<gene>
    <name evidence="9" type="ORF">HDF17_000946</name>
</gene>
<keyword evidence="4 5" id="KW-0067">ATP-binding</keyword>
<evidence type="ECO:0000259" key="8">
    <source>
        <dbReference type="PROSITE" id="PS50011"/>
    </source>
</evidence>
<dbReference type="CDD" id="cd14014">
    <property type="entry name" value="STKc_PknB_like"/>
    <property type="match status" value="1"/>
</dbReference>
<dbReference type="SUPFAM" id="SSF56112">
    <property type="entry name" value="Protein kinase-like (PK-like)"/>
    <property type="match status" value="1"/>
</dbReference>
<dbReference type="AlphaFoldDB" id="A0A7Y9PFD2"/>
<sequence length="328" mass="36248">MIDTATQPAEIPLDTQDIAARLSILLAGRYLVLRLIGIGGMASVYLVRHRIHHGLFAVKVLHPALAEQPELLARFRREGLLCARLAGHPNIAPVLDIGEGDGLHYLLMPYIRGEDLDHLLARTGPFSFHDAMLATIQVNEALLYAWNNGVLHCDLTPGNIRLNEFGQFILVDFGLASTSLSPKHPVLPPTTTPRPGTPLYMSPERILNEPIDIRSDLYALGAILYELLTGEAAFRPGIGNSEDTIAQIERNHLSPSRSLAHPLLRKHPGIQPLLQSLLALSPAERFADPIKLQQALRTLTHYPPAPSLHPEIESEPQPTPPRRRLSFR</sequence>
<evidence type="ECO:0000313" key="9">
    <source>
        <dbReference type="EMBL" id="NYF78659.1"/>
    </source>
</evidence>
<dbReference type="InterPro" id="IPR017441">
    <property type="entry name" value="Protein_kinase_ATP_BS"/>
</dbReference>
<dbReference type="EMBL" id="JACCCW010000001">
    <property type="protein sequence ID" value="NYF78659.1"/>
    <property type="molecule type" value="Genomic_DNA"/>
</dbReference>
<reference evidence="9 10" key="1">
    <citation type="submission" date="2020-07" db="EMBL/GenBank/DDBJ databases">
        <title>Genomic Encyclopedia of Type Strains, Phase IV (KMG-V): Genome sequencing to study the core and pangenomes of soil and plant-associated prokaryotes.</title>
        <authorList>
            <person name="Whitman W."/>
        </authorList>
    </citation>
    <scope>NUCLEOTIDE SEQUENCE [LARGE SCALE GENOMIC DNA]</scope>
    <source>
        <strain evidence="9 10">X4EP2</strain>
    </source>
</reference>
<evidence type="ECO:0000256" key="3">
    <source>
        <dbReference type="ARBA" id="ARBA00022777"/>
    </source>
</evidence>
<feature type="domain" description="Protein kinase" evidence="8">
    <location>
        <begin position="30"/>
        <end position="312"/>
    </location>
</feature>
<name>A0A7Y9PFD2_9BACT</name>
<keyword evidence="10" id="KW-1185">Reference proteome</keyword>
<comment type="caution">
    <text evidence="9">The sequence shown here is derived from an EMBL/GenBank/DDBJ whole genome shotgun (WGS) entry which is preliminary data.</text>
</comment>
<accession>A0A7Y9PFD2</accession>
<feature type="region of interest" description="Disordered" evidence="6">
    <location>
        <begin position="301"/>
        <end position="328"/>
    </location>
</feature>
<protein>
    <submittedName>
        <fullName evidence="9">Serine/threonine-protein kinase</fullName>
        <ecNumber evidence="9">2.7.11.1</ecNumber>
    </submittedName>
</protein>
<evidence type="ECO:0000313" key="10">
    <source>
        <dbReference type="Proteomes" id="UP000589520"/>
    </source>
</evidence>
<dbReference type="PROSITE" id="PS50011">
    <property type="entry name" value="PROTEIN_KINASE_DOM"/>
    <property type="match status" value="1"/>
</dbReference>